<dbReference type="Proteomes" id="UP000315017">
    <property type="component" value="Chromosome"/>
</dbReference>
<dbReference type="AlphaFoldDB" id="A0A517Y9P0"/>
<dbReference type="Pfam" id="PF08279">
    <property type="entry name" value="HTH_11"/>
    <property type="match status" value="1"/>
</dbReference>
<protein>
    <submittedName>
        <fullName evidence="2">HTH domain protein</fullName>
    </submittedName>
</protein>
<evidence type="ECO:0000313" key="2">
    <source>
        <dbReference type="EMBL" id="QDU26950.1"/>
    </source>
</evidence>
<gene>
    <name evidence="2" type="ORF">ETAA8_20340</name>
</gene>
<dbReference type="OrthoDB" id="9767131at2"/>
<evidence type="ECO:0000313" key="3">
    <source>
        <dbReference type="Proteomes" id="UP000315017"/>
    </source>
</evidence>
<dbReference type="RefSeq" id="WP_145087831.1">
    <property type="nucleotide sequence ID" value="NZ_CP036274.1"/>
</dbReference>
<dbReference type="KEGG" id="aagg:ETAA8_20340"/>
<dbReference type="InterPro" id="IPR036388">
    <property type="entry name" value="WH-like_DNA-bd_sf"/>
</dbReference>
<feature type="domain" description="Helix-turn-helix type 11" evidence="1">
    <location>
        <begin position="7"/>
        <end position="52"/>
    </location>
</feature>
<evidence type="ECO:0000259" key="1">
    <source>
        <dbReference type="Pfam" id="PF08279"/>
    </source>
</evidence>
<dbReference type="SUPFAM" id="SSF46785">
    <property type="entry name" value="Winged helix' DNA-binding domain"/>
    <property type="match status" value="1"/>
</dbReference>
<dbReference type="InterPro" id="IPR013196">
    <property type="entry name" value="HTH_11"/>
</dbReference>
<reference evidence="2 3" key="1">
    <citation type="submission" date="2019-02" db="EMBL/GenBank/DDBJ databases">
        <title>Deep-cultivation of Planctomycetes and their phenomic and genomic characterization uncovers novel biology.</title>
        <authorList>
            <person name="Wiegand S."/>
            <person name="Jogler M."/>
            <person name="Boedeker C."/>
            <person name="Pinto D."/>
            <person name="Vollmers J."/>
            <person name="Rivas-Marin E."/>
            <person name="Kohn T."/>
            <person name="Peeters S.H."/>
            <person name="Heuer A."/>
            <person name="Rast P."/>
            <person name="Oberbeckmann S."/>
            <person name="Bunk B."/>
            <person name="Jeske O."/>
            <person name="Meyerdierks A."/>
            <person name="Storesund J.E."/>
            <person name="Kallscheuer N."/>
            <person name="Luecker S."/>
            <person name="Lage O.M."/>
            <person name="Pohl T."/>
            <person name="Merkel B.J."/>
            <person name="Hornburger P."/>
            <person name="Mueller R.-W."/>
            <person name="Bruemmer F."/>
            <person name="Labrenz M."/>
            <person name="Spormann A.M."/>
            <person name="Op den Camp H."/>
            <person name="Overmann J."/>
            <person name="Amann R."/>
            <person name="Jetten M.S.M."/>
            <person name="Mascher T."/>
            <person name="Medema M.H."/>
            <person name="Devos D.P."/>
            <person name="Kaster A.-K."/>
            <person name="Ovreas L."/>
            <person name="Rohde M."/>
            <person name="Galperin M.Y."/>
            <person name="Jogler C."/>
        </authorList>
    </citation>
    <scope>NUCLEOTIDE SEQUENCE [LARGE SCALE GENOMIC DNA]</scope>
    <source>
        <strain evidence="2 3">ETA_A8</strain>
    </source>
</reference>
<proteinExistence type="predicted"/>
<organism evidence="2 3">
    <name type="scientific">Anatilimnocola aggregata</name>
    <dbReference type="NCBI Taxonomy" id="2528021"/>
    <lineage>
        <taxon>Bacteria</taxon>
        <taxon>Pseudomonadati</taxon>
        <taxon>Planctomycetota</taxon>
        <taxon>Planctomycetia</taxon>
        <taxon>Pirellulales</taxon>
        <taxon>Pirellulaceae</taxon>
        <taxon>Anatilimnocola</taxon>
    </lineage>
</organism>
<sequence length="239" mass="26207">MTHRLERILRILSLLQSGAPFNALQLAQETNVHRRTVFRDVALLRGAGIPIRFDPETACYSLVALPEFLAEGIRSPDLLRMLQAAALGNFILRGNADLIGRTIQHLAASLPTTDRSEVEHFLRYCRLPLYSEASASSEGYDHEVVALLLRAIRLGQQVDLTLVDGGRELRTIRVGAVQLTFAAPGAIVSGQLVPEGRTIELALVSIREAALAEAPVDFRRHEAPPPITMSIPHTKPEST</sequence>
<name>A0A517Y9P0_9BACT</name>
<dbReference type="Gene3D" id="1.10.10.10">
    <property type="entry name" value="Winged helix-like DNA-binding domain superfamily/Winged helix DNA-binding domain"/>
    <property type="match status" value="1"/>
</dbReference>
<keyword evidence="3" id="KW-1185">Reference proteome</keyword>
<dbReference type="InterPro" id="IPR036390">
    <property type="entry name" value="WH_DNA-bd_sf"/>
</dbReference>
<accession>A0A517Y9P0</accession>
<dbReference type="EMBL" id="CP036274">
    <property type="protein sequence ID" value="QDU26950.1"/>
    <property type="molecule type" value="Genomic_DNA"/>
</dbReference>